<dbReference type="InterPro" id="IPR024925">
    <property type="entry name" value="Malonyl_CoA-ACP_transAc"/>
</dbReference>
<evidence type="ECO:0000256" key="5">
    <source>
        <dbReference type="PIRSR" id="PIRSR000446-1"/>
    </source>
</evidence>
<dbReference type="PANTHER" id="PTHR42681">
    <property type="entry name" value="MALONYL-COA-ACYL CARRIER PROTEIN TRANSACYLASE, MITOCHONDRIAL"/>
    <property type="match status" value="1"/>
</dbReference>
<dbReference type="Gene3D" id="3.40.366.10">
    <property type="entry name" value="Malonyl-Coenzyme A Acyl Carrier Protein, domain 2"/>
    <property type="match status" value="1"/>
</dbReference>
<proteinExistence type="inferred from homology"/>
<evidence type="ECO:0000256" key="2">
    <source>
        <dbReference type="ARBA" id="ARBA00023315"/>
    </source>
</evidence>
<dbReference type="EC" id="2.3.1.39" evidence="4"/>
<evidence type="ECO:0000256" key="3">
    <source>
        <dbReference type="ARBA" id="ARBA00048462"/>
    </source>
</evidence>
<sequence>MLFPSLQNKKNPTVWVFPGQGSQKLAMGQELLKFPLTQWRLQQAESILGWSIGKLWQSDDKQLSCTQYTQPCLYVFMTLLVDFLKRSGYQPGLVSGYSFGEYVALYAAGAYDFETGLKLVKKRAEIMSRLPQGSMTTLTGFDPEKLKQVVLNTPNVWLANDNLSYAIVSGTSEAIASVLSQVSVNRVIPLSVSAAFHTPLVETAAQEFQETLYSVDFQPFLIPVFCSVDCTLSLNINQVKRNLIEQISQPVRWEMISRTLVEQGIKQAWQIGSGQGLLKSMKQIDSNLEIDNIGSTADIDSMVIRDQLKKLFIANPEIVER</sequence>
<dbReference type="GO" id="GO:0004314">
    <property type="term" value="F:[acyl-carrier-protein] S-malonyltransferase activity"/>
    <property type="evidence" value="ECO:0007669"/>
    <property type="project" value="UniProtKB-EC"/>
</dbReference>
<protein>
    <recommendedName>
        <fullName evidence="4">Malonyl CoA-acyl carrier protein transacylase</fullName>
        <ecNumber evidence="4">2.3.1.39</ecNumber>
    </recommendedName>
</protein>
<comment type="caution">
    <text evidence="7">The sequence shown here is derived from an EMBL/GenBank/DDBJ whole genome shotgun (WGS) entry which is preliminary data.</text>
</comment>
<reference evidence="7 8" key="1">
    <citation type="submission" date="2007-03" db="EMBL/GenBank/DDBJ databases">
        <authorList>
            <person name="Stal L."/>
            <person name="Ferriera S."/>
            <person name="Johnson J."/>
            <person name="Kravitz S."/>
            <person name="Beeson K."/>
            <person name="Sutton G."/>
            <person name="Rogers Y.-H."/>
            <person name="Friedman R."/>
            <person name="Frazier M."/>
            <person name="Venter J.C."/>
        </authorList>
    </citation>
    <scope>NUCLEOTIDE SEQUENCE [LARGE SCALE GENOMIC DNA]</scope>
    <source>
        <strain evidence="7 8">CCY0110</strain>
    </source>
</reference>
<dbReference type="eggNOG" id="COG0331">
    <property type="taxonomic scope" value="Bacteria"/>
</dbReference>
<dbReference type="GO" id="GO:0005829">
    <property type="term" value="C:cytosol"/>
    <property type="evidence" value="ECO:0007669"/>
    <property type="project" value="TreeGrafter"/>
</dbReference>
<dbReference type="OrthoDB" id="9765680at2"/>
<dbReference type="InterPro" id="IPR001227">
    <property type="entry name" value="Ac_transferase_dom_sf"/>
</dbReference>
<feature type="active site" evidence="5">
    <location>
        <position position="197"/>
    </location>
</feature>
<accession>A3IV78</accession>
<feature type="domain" description="Malonyl-CoA:ACP transacylase (MAT)" evidence="6">
    <location>
        <begin position="16"/>
        <end position="307"/>
    </location>
</feature>
<dbReference type="EMBL" id="AAXW01000040">
    <property type="protein sequence ID" value="EAZ89639.1"/>
    <property type="molecule type" value="Genomic_DNA"/>
</dbReference>
<dbReference type="SMART" id="SM00827">
    <property type="entry name" value="PKS_AT"/>
    <property type="match status" value="1"/>
</dbReference>
<organism evidence="7 8">
    <name type="scientific">Crocosphaera chwakensis CCY0110</name>
    <dbReference type="NCBI Taxonomy" id="391612"/>
    <lineage>
        <taxon>Bacteria</taxon>
        <taxon>Bacillati</taxon>
        <taxon>Cyanobacteriota</taxon>
        <taxon>Cyanophyceae</taxon>
        <taxon>Oscillatoriophycideae</taxon>
        <taxon>Chroococcales</taxon>
        <taxon>Aphanothecaceae</taxon>
        <taxon>Crocosphaera</taxon>
        <taxon>Crocosphaera chwakensis</taxon>
    </lineage>
</organism>
<dbReference type="AlphaFoldDB" id="A3IV78"/>
<comment type="catalytic activity">
    <reaction evidence="3 4">
        <text>holo-[ACP] + malonyl-CoA = malonyl-[ACP] + CoA</text>
        <dbReference type="Rhea" id="RHEA:41792"/>
        <dbReference type="Rhea" id="RHEA-COMP:9623"/>
        <dbReference type="Rhea" id="RHEA-COMP:9685"/>
        <dbReference type="ChEBI" id="CHEBI:57287"/>
        <dbReference type="ChEBI" id="CHEBI:57384"/>
        <dbReference type="ChEBI" id="CHEBI:64479"/>
        <dbReference type="ChEBI" id="CHEBI:78449"/>
        <dbReference type="EC" id="2.3.1.39"/>
    </reaction>
</comment>
<keyword evidence="8" id="KW-1185">Reference proteome</keyword>
<keyword evidence="2 4" id="KW-0012">Acyltransferase</keyword>
<evidence type="ECO:0000259" key="6">
    <source>
        <dbReference type="SMART" id="SM00827"/>
    </source>
</evidence>
<dbReference type="InterPro" id="IPR014043">
    <property type="entry name" value="Acyl_transferase_dom"/>
</dbReference>
<dbReference type="Proteomes" id="UP000003781">
    <property type="component" value="Unassembled WGS sequence"/>
</dbReference>
<dbReference type="InterPro" id="IPR016035">
    <property type="entry name" value="Acyl_Trfase/lysoPLipase"/>
</dbReference>
<evidence type="ECO:0000256" key="4">
    <source>
        <dbReference type="PIRNR" id="PIRNR000446"/>
    </source>
</evidence>
<gene>
    <name evidence="7" type="ORF">CY0110_24441</name>
</gene>
<feature type="active site" evidence="5">
    <location>
        <position position="98"/>
    </location>
</feature>
<dbReference type="Pfam" id="PF00698">
    <property type="entry name" value="Acyl_transf_1"/>
    <property type="match status" value="1"/>
</dbReference>
<dbReference type="GO" id="GO:0006633">
    <property type="term" value="P:fatty acid biosynthetic process"/>
    <property type="evidence" value="ECO:0007669"/>
    <property type="project" value="TreeGrafter"/>
</dbReference>
<evidence type="ECO:0000256" key="1">
    <source>
        <dbReference type="ARBA" id="ARBA00022679"/>
    </source>
</evidence>
<name>A3IV78_9CHRO</name>
<keyword evidence="1 4" id="KW-0808">Transferase</keyword>
<dbReference type="Gene3D" id="3.30.70.250">
    <property type="entry name" value="Malonyl-CoA ACP transacylase, ACP-binding"/>
    <property type="match status" value="1"/>
</dbReference>
<dbReference type="PIRSF" id="PIRSF000446">
    <property type="entry name" value="Mct"/>
    <property type="match status" value="1"/>
</dbReference>
<dbReference type="SUPFAM" id="SSF52151">
    <property type="entry name" value="FabD/lysophospholipase-like"/>
    <property type="match status" value="1"/>
</dbReference>
<dbReference type="InterPro" id="IPR050858">
    <property type="entry name" value="Mal-CoA-ACP_Trans/PKS_FabD"/>
</dbReference>
<dbReference type="PANTHER" id="PTHR42681:SF1">
    <property type="entry name" value="MALONYL-COA-ACYL CARRIER PROTEIN TRANSACYLASE, MITOCHONDRIAL"/>
    <property type="match status" value="1"/>
</dbReference>
<comment type="similarity">
    <text evidence="4">Belongs to the fabD family.</text>
</comment>
<evidence type="ECO:0000313" key="7">
    <source>
        <dbReference type="EMBL" id="EAZ89639.1"/>
    </source>
</evidence>
<dbReference type="RefSeq" id="WP_008277286.1">
    <property type="nucleotide sequence ID" value="NZ_AAXW01000040.1"/>
</dbReference>
<evidence type="ECO:0000313" key="8">
    <source>
        <dbReference type="Proteomes" id="UP000003781"/>
    </source>
</evidence>